<dbReference type="Proteomes" id="UP000593994">
    <property type="component" value="Chromosome"/>
</dbReference>
<dbReference type="PANTHER" id="PTHR24220">
    <property type="entry name" value="IMPORT ATP-BINDING PROTEIN"/>
    <property type="match status" value="1"/>
</dbReference>
<evidence type="ECO:0000256" key="4">
    <source>
        <dbReference type="ARBA" id="ARBA00038388"/>
    </source>
</evidence>
<dbReference type="InterPro" id="IPR015854">
    <property type="entry name" value="ABC_transpr_LolD-like"/>
</dbReference>
<keyword evidence="3 6" id="KW-0067">ATP-binding</keyword>
<dbReference type="FunFam" id="3.40.50.300:FF:000032">
    <property type="entry name" value="Export ABC transporter ATP-binding protein"/>
    <property type="match status" value="1"/>
</dbReference>
<protein>
    <submittedName>
        <fullName evidence="6">ABC transporter ATP-binding protein</fullName>
    </submittedName>
</protein>
<evidence type="ECO:0000256" key="3">
    <source>
        <dbReference type="ARBA" id="ARBA00022840"/>
    </source>
</evidence>
<dbReference type="SMART" id="SM00382">
    <property type="entry name" value="AAA"/>
    <property type="match status" value="1"/>
</dbReference>
<dbReference type="InterPro" id="IPR027417">
    <property type="entry name" value="P-loop_NTPase"/>
</dbReference>
<dbReference type="InterPro" id="IPR003439">
    <property type="entry name" value="ABC_transporter-like_ATP-bd"/>
</dbReference>
<gene>
    <name evidence="6" type="ORF">HUE88_09655</name>
</gene>
<dbReference type="PROSITE" id="PS50893">
    <property type="entry name" value="ABC_TRANSPORTER_2"/>
    <property type="match status" value="1"/>
</dbReference>
<dbReference type="GO" id="GO:0098796">
    <property type="term" value="C:membrane protein complex"/>
    <property type="evidence" value="ECO:0007669"/>
    <property type="project" value="UniProtKB-ARBA"/>
</dbReference>
<dbReference type="CDD" id="cd03255">
    <property type="entry name" value="ABC_MJ0796_LolCDE_FtsE"/>
    <property type="match status" value="1"/>
</dbReference>
<accession>A0A7S7LTS0</accession>
<dbReference type="RefSeq" id="WP_194368510.1">
    <property type="nucleotide sequence ID" value="NZ_CP054492.1"/>
</dbReference>
<name>A0A7S7LTS0_9BACT</name>
<comment type="similarity">
    <text evidence="4">Belongs to the ABC transporter superfamily. Macrolide exporter (TC 3.A.1.122) family.</text>
</comment>
<dbReference type="KEGG" id="sbal:HUE88_09655"/>
<proteinExistence type="inferred from homology"/>
<dbReference type="GO" id="GO:0022857">
    <property type="term" value="F:transmembrane transporter activity"/>
    <property type="evidence" value="ECO:0007669"/>
    <property type="project" value="TreeGrafter"/>
</dbReference>
<dbReference type="SUPFAM" id="SSF52540">
    <property type="entry name" value="P-loop containing nucleoside triphosphate hydrolases"/>
    <property type="match status" value="1"/>
</dbReference>
<sequence>MIKLQNVNKYFYKGEEREVHALSDINLTIEDGEFTLFSGPSGCGKTTLLNAIGALDSIDSGEIYLDDKEIGSLNEEDRTTLRLNELGFVFQAYNLVPVLNVEQNIGFVMKLRGFSDEEIKRRVIEVATMLEIDNKLKSLPNALSGGQQQRVAVARAVAAKPKIILADEPTANLDSKNSQKLMDMMKELNEKEGVSILFASHDELILERVRRVIKLNDGAIVDG</sequence>
<evidence type="ECO:0000256" key="1">
    <source>
        <dbReference type="ARBA" id="ARBA00022448"/>
    </source>
</evidence>
<dbReference type="GO" id="GO:0005886">
    <property type="term" value="C:plasma membrane"/>
    <property type="evidence" value="ECO:0007669"/>
    <property type="project" value="TreeGrafter"/>
</dbReference>
<keyword evidence="7" id="KW-1185">Reference proteome</keyword>
<dbReference type="GO" id="GO:0016887">
    <property type="term" value="F:ATP hydrolysis activity"/>
    <property type="evidence" value="ECO:0007669"/>
    <property type="project" value="InterPro"/>
</dbReference>
<feature type="domain" description="ABC transporter" evidence="5">
    <location>
        <begin position="2"/>
        <end position="221"/>
    </location>
</feature>
<evidence type="ECO:0000256" key="2">
    <source>
        <dbReference type="ARBA" id="ARBA00022741"/>
    </source>
</evidence>
<dbReference type="InterPro" id="IPR017911">
    <property type="entry name" value="MacB-like_ATP-bd"/>
</dbReference>
<dbReference type="Gene3D" id="3.40.50.300">
    <property type="entry name" value="P-loop containing nucleotide triphosphate hydrolases"/>
    <property type="match status" value="1"/>
</dbReference>
<keyword evidence="1" id="KW-0813">Transport</keyword>
<dbReference type="EMBL" id="CP054492">
    <property type="protein sequence ID" value="QOY51384.1"/>
    <property type="molecule type" value="Genomic_DNA"/>
</dbReference>
<keyword evidence="2" id="KW-0547">Nucleotide-binding</keyword>
<dbReference type="Pfam" id="PF00005">
    <property type="entry name" value="ABC_tran"/>
    <property type="match status" value="1"/>
</dbReference>
<dbReference type="InterPro" id="IPR017871">
    <property type="entry name" value="ABC_transporter-like_CS"/>
</dbReference>
<dbReference type="InterPro" id="IPR003593">
    <property type="entry name" value="AAA+_ATPase"/>
</dbReference>
<evidence type="ECO:0000259" key="5">
    <source>
        <dbReference type="PROSITE" id="PS50893"/>
    </source>
</evidence>
<evidence type="ECO:0000313" key="6">
    <source>
        <dbReference type="EMBL" id="QOY51384.1"/>
    </source>
</evidence>
<dbReference type="GO" id="GO:0005524">
    <property type="term" value="F:ATP binding"/>
    <property type="evidence" value="ECO:0007669"/>
    <property type="project" value="UniProtKB-KW"/>
</dbReference>
<organism evidence="6 7">
    <name type="scientific">Candidatus Sulfurimonas baltica</name>
    <dbReference type="NCBI Taxonomy" id="2740404"/>
    <lineage>
        <taxon>Bacteria</taxon>
        <taxon>Pseudomonadati</taxon>
        <taxon>Campylobacterota</taxon>
        <taxon>Epsilonproteobacteria</taxon>
        <taxon>Campylobacterales</taxon>
        <taxon>Sulfurimonadaceae</taxon>
        <taxon>Sulfurimonas</taxon>
    </lineage>
</organism>
<reference evidence="6 7" key="1">
    <citation type="submission" date="2020-05" db="EMBL/GenBank/DDBJ databases">
        <title>Sulfurimonas marisnigri, sp. nov., and Sulfurimonas baltica, sp. nov., manganese oxide reducing chemolithoautotrophs of the class Epsilonproteobacteria isolated from the pelagic redoxclines of the Black and Baltic Seas and emended description of the genus Sulfurimonas.</title>
        <authorList>
            <person name="Henkel J.V."/>
            <person name="Laudan C."/>
            <person name="Werner J."/>
            <person name="Neu T."/>
            <person name="Plewe S."/>
            <person name="Sproer C."/>
            <person name="Bunk B."/>
            <person name="Schulz-Vogt H.N."/>
        </authorList>
    </citation>
    <scope>NUCLEOTIDE SEQUENCE [LARGE SCALE GENOMIC DNA]</scope>
    <source>
        <strain evidence="6 7">GD2</strain>
    </source>
</reference>
<dbReference type="AlphaFoldDB" id="A0A7S7LTS0"/>
<evidence type="ECO:0000313" key="7">
    <source>
        <dbReference type="Proteomes" id="UP000593994"/>
    </source>
</evidence>
<dbReference type="PROSITE" id="PS00211">
    <property type="entry name" value="ABC_TRANSPORTER_1"/>
    <property type="match status" value="1"/>
</dbReference>